<feature type="compositionally biased region" description="Basic residues" evidence="1">
    <location>
        <begin position="190"/>
        <end position="199"/>
    </location>
</feature>
<evidence type="ECO:0000313" key="2">
    <source>
        <dbReference type="EMBL" id="KAF6743220.1"/>
    </source>
</evidence>
<organism evidence="2 3">
    <name type="scientific">Ephemerocybe angulata</name>
    <dbReference type="NCBI Taxonomy" id="980116"/>
    <lineage>
        <taxon>Eukaryota</taxon>
        <taxon>Fungi</taxon>
        <taxon>Dikarya</taxon>
        <taxon>Basidiomycota</taxon>
        <taxon>Agaricomycotina</taxon>
        <taxon>Agaricomycetes</taxon>
        <taxon>Agaricomycetidae</taxon>
        <taxon>Agaricales</taxon>
        <taxon>Agaricineae</taxon>
        <taxon>Psathyrellaceae</taxon>
        <taxon>Ephemerocybe</taxon>
    </lineage>
</organism>
<feature type="compositionally biased region" description="Acidic residues" evidence="1">
    <location>
        <begin position="160"/>
        <end position="183"/>
    </location>
</feature>
<feature type="non-terminal residue" evidence="2">
    <location>
        <position position="408"/>
    </location>
</feature>
<feature type="compositionally biased region" description="Pro residues" evidence="1">
    <location>
        <begin position="399"/>
        <end position="408"/>
    </location>
</feature>
<dbReference type="OrthoDB" id="2677857at2759"/>
<reference evidence="2 3" key="1">
    <citation type="submission" date="2020-07" db="EMBL/GenBank/DDBJ databases">
        <title>Comparative genomics of pyrophilous fungi reveals a link between fire events and developmental genes.</title>
        <authorList>
            <consortium name="DOE Joint Genome Institute"/>
            <person name="Steindorff A.S."/>
            <person name="Carver A."/>
            <person name="Calhoun S."/>
            <person name="Stillman K."/>
            <person name="Liu H."/>
            <person name="Lipzen A."/>
            <person name="Pangilinan J."/>
            <person name="Labutti K."/>
            <person name="Bruns T.D."/>
            <person name="Grigoriev I.V."/>
        </authorList>
    </citation>
    <scope>NUCLEOTIDE SEQUENCE [LARGE SCALE GENOMIC DNA]</scope>
    <source>
        <strain evidence="2 3">CBS 144469</strain>
    </source>
</reference>
<feature type="compositionally biased region" description="Basic and acidic residues" evidence="1">
    <location>
        <begin position="150"/>
        <end position="159"/>
    </location>
</feature>
<name>A0A8H6HA16_9AGAR</name>
<protein>
    <submittedName>
        <fullName evidence="2">Uncharacterized protein</fullName>
    </submittedName>
</protein>
<dbReference type="AlphaFoldDB" id="A0A8H6HA16"/>
<evidence type="ECO:0000313" key="3">
    <source>
        <dbReference type="Proteomes" id="UP000521943"/>
    </source>
</evidence>
<dbReference type="EMBL" id="JACGCI010000152">
    <property type="protein sequence ID" value="KAF6743220.1"/>
    <property type="molecule type" value="Genomic_DNA"/>
</dbReference>
<comment type="caution">
    <text evidence="2">The sequence shown here is derived from an EMBL/GenBank/DDBJ whole genome shotgun (WGS) entry which is preliminary data.</text>
</comment>
<feature type="region of interest" description="Disordered" evidence="1">
    <location>
        <begin position="342"/>
        <end position="408"/>
    </location>
</feature>
<proteinExistence type="predicted"/>
<evidence type="ECO:0000256" key="1">
    <source>
        <dbReference type="SAM" id="MobiDB-lite"/>
    </source>
</evidence>
<gene>
    <name evidence="2" type="ORF">DFP72DRAFT_1080525</name>
</gene>
<sequence>MPGIRWCTDPQHEYLMERLDNFIVARQSGRKAQKRFWSPVFKEYFTRWPLLPELVVVQDLDECVLEKGYTMTEAERKVYSAALEKRKEKIKTVLRYQMGKLVGDVGVSSGKRTAVTKATQHFVKIRSRCHQQAEVYYSLNKAKVDAAFEQEMADRKSSPGDEDGESEKESDEDSSSESSEDDEQRGGSTKTKKRKGEVHIRNRISRRMLAEASEEERQEIERIIDEEREDRAAQAAQDAVLVGLKRPPKARQESLQNAPGFMVANAQTLWDTSAAVTLQIAVAPDPLREGKLWSRVIGFGKGKDDLLFHQSYPNFQDEFVSPFYQWARQHIFTFDTPLPVVSPEDIGTFPDQQVEEEEPPTPSPEPVEAPACLSSTAGEDSRSASLPRLHRQSQWNRSVPPPPPPPKT</sequence>
<feature type="region of interest" description="Disordered" evidence="1">
    <location>
        <begin position="150"/>
        <end position="199"/>
    </location>
</feature>
<dbReference type="Proteomes" id="UP000521943">
    <property type="component" value="Unassembled WGS sequence"/>
</dbReference>
<keyword evidence="3" id="KW-1185">Reference proteome</keyword>
<accession>A0A8H6HA16</accession>